<dbReference type="Proteomes" id="UP000298061">
    <property type="component" value="Unassembled WGS sequence"/>
</dbReference>
<evidence type="ECO:0008006" key="11">
    <source>
        <dbReference type="Google" id="ProtNLM"/>
    </source>
</evidence>
<feature type="compositionally biased region" description="Pro residues" evidence="8">
    <location>
        <begin position="298"/>
        <end position="312"/>
    </location>
</feature>
<evidence type="ECO:0000313" key="9">
    <source>
        <dbReference type="EMBL" id="TFY78174.1"/>
    </source>
</evidence>
<organism evidence="9 10">
    <name type="scientific">Hericium alpestre</name>
    <dbReference type="NCBI Taxonomy" id="135208"/>
    <lineage>
        <taxon>Eukaryota</taxon>
        <taxon>Fungi</taxon>
        <taxon>Dikarya</taxon>
        <taxon>Basidiomycota</taxon>
        <taxon>Agaricomycotina</taxon>
        <taxon>Agaricomycetes</taxon>
        <taxon>Russulales</taxon>
        <taxon>Hericiaceae</taxon>
        <taxon>Hericium</taxon>
    </lineage>
</organism>
<dbReference type="Pfam" id="PF07798">
    <property type="entry name" value="CCDC90-like"/>
    <property type="match status" value="1"/>
</dbReference>
<keyword evidence="4" id="KW-1133">Transmembrane helix</keyword>
<evidence type="ECO:0000256" key="7">
    <source>
        <dbReference type="ARBA" id="ARBA00023136"/>
    </source>
</evidence>
<dbReference type="GO" id="GO:0005739">
    <property type="term" value="C:mitochondrion"/>
    <property type="evidence" value="ECO:0007669"/>
    <property type="project" value="UniProtKB-SubCell"/>
</dbReference>
<evidence type="ECO:0000256" key="6">
    <source>
        <dbReference type="ARBA" id="ARBA00023128"/>
    </source>
</evidence>
<dbReference type="STRING" id="135208.A0A4Y9ZVB3"/>
<feature type="compositionally biased region" description="Pro residues" evidence="8">
    <location>
        <begin position="88"/>
        <end position="101"/>
    </location>
</feature>
<evidence type="ECO:0000256" key="5">
    <source>
        <dbReference type="ARBA" id="ARBA00023054"/>
    </source>
</evidence>
<evidence type="ECO:0000256" key="3">
    <source>
        <dbReference type="ARBA" id="ARBA00022692"/>
    </source>
</evidence>
<dbReference type="PANTHER" id="PTHR14360">
    <property type="entry name" value="PROTEIN FMP32, MITOCHONDRIAL"/>
    <property type="match status" value="1"/>
</dbReference>
<dbReference type="OrthoDB" id="1552at2759"/>
<dbReference type="PANTHER" id="PTHR14360:SF12">
    <property type="entry name" value="MOZ PROTEIN REPRESENTS A CHROMATIN-ASSOCIATED ACETYLTRANSFERASE"/>
    <property type="match status" value="1"/>
</dbReference>
<reference evidence="9 10" key="1">
    <citation type="submission" date="2019-02" db="EMBL/GenBank/DDBJ databases">
        <title>Genome sequencing of the rare red list fungi Hericium alpestre (H. flagellum).</title>
        <authorList>
            <person name="Buettner E."/>
            <person name="Kellner H."/>
        </authorList>
    </citation>
    <scope>NUCLEOTIDE SEQUENCE [LARGE SCALE GENOMIC DNA]</scope>
    <source>
        <strain evidence="9 10">DSM 108284</strain>
    </source>
</reference>
<sequence>MILLRQLPRLYRAITTESHLPPSTALSVVPASPPAIPHRDAHTNSTISDPSPSSLAVSEPGVLSSKSRSISLAPHPNDPQSSGSGSGTPPPSLPSSLPAPPDHSDGFGGRSISTMYRKPVFDTYHFFSALEKTFPTPTARTLMRATRALLVDRIGRVRREGLTTKDLDNQAYLFRAALSEVRTEVTMRSKSEHAGLNTQIAALRRDTDALGSKMKEDLAILKHEVQMDVESRKNESKTEAKRLDIEIEGVLNKSLVTLYDLRSDMEEVKWDNMRKSVAALSAFLIVIVLSLELRPRPKPTPPPSTPNAPHNPQPDFEGGFEKMEGLT</sequence>
<accession>A0A4Y9ZVB3</accession>
<keyword evidence="5" id="KW-0175">Coiled coil</keyword>
<name>A0A4Y9ZVB3_9AGAM</name>
<feature type="compositionally biased region" description="Polar residues" evidence="8">
    <location>
        <begin position="43"/>
        <end position="56"/>
    </location>
</feature>
<keyword evidence="7" id="KW-0472">Membrane</keyword>
<keyword evidence="6" id="KW-0496">Mitochondrion</keyword>
<protein>
    <recommendedName>
        <fullName evidence="11">DUF1640 domain-containing protein</fullName>
    </recommendedName>
</protein>
<comment type="caution">
    <text evidence="9">The sequence shown here is derived from an EMBL/GenBank/DDBJ whole genome shotgun (WGS) entry which is preliminary data.</text>
</comment>
<dbReference type="InterPro" id="IPR024461">
    <property type="entry name" value="CCDC90-like"/>
</dbReference>
<evidence type="ECO:0000313" key="10">
    <source>
        <dbReference type="Proteomes" id="UP000298061"/>
    </source>
</evidence>
<dbReference type="AlphaFoldDB" id="A0A4Y9ZVB3"/>
<comment type="subcellular location">
    <subcellularLocation>
        <location evidence="2">Membrane</location>
    </subcellularLocation>
    <subcellularLocation>
        <location evidence="1">Mitochondrion</location>
    </subcellularLocation>
</comment>
<feature type="region of interest" description="Disordered" evidence="8">
    <location>
        <begin position="295"/>
        <end position="327"/>
    </location>
</feature>
<dbReference type="EMBL" id="SFCI01000734">
    <property type="protein sequence ID" value="TFY78174.1"/>
    <property type="molecule type" value="Genomic_DNA"/>
</dbReference>
<proteinExistence type="predicted"/>
<dbReference type="GO" id="GO:0016020">
    <property type="term" value="C:membrane"/>
    <property type="evidence" value="ECO:0007669"/>
    <property type="project" value="UniProtKB-SubCell"/>
</dbReference>
<gene>
    <name evidence="9" type="ORF">EWM64_g5834</name>
</gene>
<evidence type="ECO:0000256" key="4">
    <source>
        <dbReference type="ARBA" id="ARBA00022989"/>
    </source>
</evidence>
<evidence type="ECO:0000256" key="2">
    <source>
        <dbReference type="ARBA" id="ARBA00004370"/>
    </source>
</evidence>
<keyword evidence="3" id="KW-0812">Transmembrane</keyword>
<evidence type="ECO:0000256" key="8">
    <source>
        <dbReference type="SAM" id="MobiDB-lite"/>
    </source>
</evidence>
<evidence type="ECO:0000256" key="1">
    <source>
        <dbReference type="ARBA" id="ARBA00004173"/>
    </source>
</evidence>
<feature type="region of interest" description="Disordered" evidence="8">
    <location>
        <begin position="23"/>
        <end position="111"/>
    </location>
</feature>
<keyword evidence="10" id="KW-1185">Reference proteome</keyword>